<reference evidence="2" key="1">
    <citation type="submission" date="2022-07" db="EMBL/GenBank/DDBJ databases">
        <title>Faecal culturing of patients with breast cancer.</title>
        <authorList>
            <person name="Teng N.M.Y."/>
            <person name="Kiu R."/>
            <person name="Evans R."/>
            <person name="Baker D.J."/>
            <person name="Zenner C."/>
            <person name="Robinson S.D."/>
            <person name="Hall L.J."/>
        </authorList>
    </citation>
    <scope>NUCLEOTIDE SEQUENCE</scope>
    <source>
        <strain evidence="2">LH1062</strain>
    </source>
</reference>
<dbReference type="EMBL" id="CP101620">
    <property type="protein sequence ID" value="UTY39571.1"/>
    <property type="molecule type" value="Genomic_DNA"/>
</dbReference>
<protein>
    <recommendedName>
        <fullName evidence="1">DNA primase DnaB-helicase binding domain-containing protein</fullName>
    </recommendedName>
</protein>
<dbReference type="Proteomes" id="UP001060112">
    <property type="component" value="Chromosome"/>
</dbReference>
<evidence type="ECO:0000259" key="1">
    <source>
        <dbReference type="Pfam" id="PF10410"/>
    </source>
</evidence>
<evidence type="ECO:0000313" key="2">
    <source>
        <dbReference type="EMBL" id="UTY39571.1"/>
    </source>
</evidence>
<dbReference type="InterPro" id="IPR019475">
    <property type="entry name" value="DNA_primase_DnaB-bd"/>
</dbReference>
<organism evidence="2 3">
    <name type="scientific">Allocoprobacillus halotolerans</name>
    <dbReference type="NCBI Taxonomy" id="2944914"/>
    <lineage>
        <taxon>Bacteria</taxon>
        <taxon>Bacillati</taxon>
        <taxon>Bacillota</taxon>
        <taxon>Erysipelotrichia</taxon>
        <taxon>Erysipelotrichales</taxon>
        <taxon>Erysipelotrichaceae</taxon>
        <taxon>Allocoprobacillus</taxon>
    </lineage>
</organism>
<feature type="domain" description="DNA primase DnaB-helicase binding" evidence="1">
    <location>
        <begin position="4"/>
        <end position="57"/>
    </location>
</feature>
<sequence length="87" mass="10716">MKPIEFLMDFEYQKIDYQNYDDRKNYLEKMCYEIAKIHDPIDQDYYIQVLSKQSGFSYDLIHQQINGLQPQFHQETYIPQKSRTLKR</sequence>
<accession>A0ABY5I5T4</accession>
<gene>
    <name evidence="2" type="ORF">NMU03_01685</name>
</gene>
<dbReference type="SUPFAM" id="SSF56731">
    <property type="entry name" value="DNA primase core"/>
    <property type="match status" value="1"/>
</dbReference>
<evidence type="ECO:0000313" key="3">
    <source>
        <dbReference type="Proteomes" id="UP001060112"/>
    </source>
</evidence>
<dbReference type="Pfam" id="PF10410">
    <property type="entry name" value="DnaB_bind"/>
    <property type="match status" value="1"/>
</dbReference>
<name>A0ABY5I5T4_9FIRM</name>
<proteinExistence type="predicted"/>
<dbReference type="RefSeq" id="WP_290140750.1">
    <property type="nucleotide sequence ID" value="NZ_CP101620.1"/>
</dbReference>
<keyword evidence="3" id="KW-1185">Reference proteome</keyword>